<gene>
    <name evidence="4" type="ORF">ETAA8_27220</name>
</gene>
<dbReference type="RefSeq" id="WP_145088611.1">
    <property type="nucleotide sequence ID" value="NZ_CP036274.1"/>
</dbReference>
<feature type="region of interest" description="Disordered" evidence="1">
    <location>
        <begin position="21"/>
        <end position="59"/>
    </location>
</feature>
<dbReference type="OrthoDB" id="9814708at2"/>
<dbReference type="Pfam" id="PF06439">
    <property type="entry name" value="3keto-disac_hyd"/>
    <property type="match status" value="1"/>
</dbReference>
<evidence type="ECO:0000313" key="5">
    <source>
        <dbReference type="Proteomes" id="UP000315017"/>
    </source>
</evidence>
<dbReference type="GO" id="GO:0016787">
    <property type="term" value="F:hydrolase activity"/>
    <property type="evidence" value="ECO:0007669"/>
    <property type="project" value="InterPro"/>
</dbReference>
<sequence length="256" mass="28661" precursor="true">MKRFALFAFVLSTLAPAFAQNVAPPKNPLDTRKGDAPVVSKPREAAEQTPNTLSDKEKQEGWKLLFDGKTTTGWRNYKKTEVGPGWQVKNGELTRADKGAGDIITNDKFTAFELVLEYKISKGGNSGLMFHVTEEGNTPWMTGPEIQVQDNVDGHDPQKAGWLYQLYKPEADATKPVGQWNELRVKITPEKSTVWMNGTKYYDFVKGSKEWDEKVAASKFGKMPLFGKPTSGHLSLQDHGNEVAFRNIKIRPIESK</sequence>
<protein>
    <recommendedName>
        <fullName evidence="3">3-keto-alpha-glucoside-1,2-lyase/3-keto-2-hydroxy-glucal hydratase domain-containing protein</fullName>
    </recommendedName>
</protein>
<feature type="compositionally biased region" description="Basic and acidic residues" evidence="1">
    <location>
        <begin position="29"/>
        <end position="46"/>
    </location>
</feature>
<dbReference type="Proteomes" id="UP000315017">
    <property type="component" value="Chromosome"/>
</dbReference>
<organism evidence="4 5">
    <name type="scientific">Anatilimnocola aggregata</name>
    <dbReference type="NCBI Taxonomy" id="2528021"/>
    <lineage>
        <taxon>Bacteria</taxon>
        <taxon>Pseudomonadati</taxon>
        <taxon>Planctomycetota</taxon>
        <taxon>Planctomycetia</taxon>
        <taxon>Pirellulales</taxon>
        <taxon>Pirellulaceae</taxon>
        <taxon>Anatilimnocola</taxon>
    </lineage>
</organism>
<evidence type="ECO:0000256" key="2">
    <source>
        <dbReference type="SAM" id="SignalP"/>
    </source>
</evidence>
<dbReference type="AlphaFoldDB" id="A0A517YBN8"/>
<feature type="signal peptide" evidence="2">
    <location>
        <begin position="1"/>
        <end position="19"/>
    </location>
</feature>
<feature type="domain" description="3-keto-alpha-glucoside-1,2-lyase/3-keto-2-hydroxy-glucal hydratase" evidence="3">
    <location>
        <begin position="61"/>
        <end position="251"/>
    </location>
</feature>
<reference evidence="4 5" key="1">
    <citation type="submission" date="2019-02" db="EMBL/GenBank/DDBJ databases">
        <title>Deep-cultivation of Planctomycetes and their phenomic and genomic characterization uncovers novel biology.</title>
        <authorList>
            <person name="Wiegand S."/>
            <person name="Jogler M."/>
            <person name="Boedeker C."/>
            <person name="Pinto D."/>
            <person name="Vollmers J."/>
            <person name="Rivas-Marin E."/>
            <person name="Kohn T."/>
            <person name="Peeters S.H."/>
            <person name="Heuer A."/>
            <person name="Rast P."/>
            <person name="Oberbeckmann S."/>
            <person name="Bunk B."/>
            <person name="Jeske O."/>
            <person name="Meyerdierks A."/>
            <person name="Storesund J.E."/>
            <person name="Kallscheuer N."/>
            <person name="Luecker S."/>
            <person name="Lage O.M."/>
            <person name="Pohl T."/>
            <person name="Merkel B.J."/>
            <person name="Hornburger P."/>
            <person name="Mueller R.-W."/>
            <person name="Bruemmer F."/>
            <person name="Labrenz M."/>
            <person name="Spormann A.M."/>
            <person name="Op den Camp H."/>
            <person name="Overmann J."/>
            <person name="Amann R."/>
            <person name="Jetten M.S.M."/>
            <person name="Mascher T."/>
            <person name="Medema M.H."/>
            <person name="Devos D.P."/>
            <person name="Kaster A.-K."/>
            <person name="Ovreas L."/>
            <person name="Rohde M."/>
            <person name="Galperin M.Y."/>
            <person name="Jogler C."/>
        </authorList>
    </citation>
    <scope>NUCLEOTIDE SEQUENCE [LARGE SCALE GENOMIC DNA]</scope>
    <source>
        <strain evidence="4 5">ETA_A8</strain>
    </source>
</reference>
<evidence type="ECO:0000259" key="3">
    <source>
        <dbReference type="Pfam" id="PF06439"/>
    </source>
</evidence>
<dbReference type="KEGG" id="aagg:ETAA8_27220"/>
<dbReference type="EMBL" id="CP036274">
    <property type="protein sequence ID" value="QDU27634.1"/>
    <property type="molecule type" value="Genomic_DNA"/>
</dbReference>
<dbReference type="Gene3D" id="2.60.120.560">
    <property type="entry name" value="Exo-inulinase, domain 1"/>
    <property type="match status" value="1"/>
</dbReference>
<name>A0A517YBN8_9BACT</name>
<evidence type="ECO:0000256" key="1">
    <source>
        <dbReference type="SAM" id="MobiDB-lite"/>
    </source>
</evidence>
<dbReference type="InterPro" id="IPR010496">
    <property type="entry name" value="AL/BT2_dom"/>
</dbReference>
<keyword evidence="5" id="KW-1185">Reference proteome</keyword>
<feature type="chain" id="PRO_5021822050" description="3-keto-alpha-glucoside-1,2-lyase/3-keto-2-hydroxy-glucal hydratase domain-containing protein" evidence="2">
    <location>
        <begin position="20"/>
        <end position="256"/>
    </location>
</feature>
<accession>A0A517YBN8</accession>
<proteinExistence type="predicted"/>
<keyword evidence="2" id="KW-0732">Signal</keyword>
<evidence type="ECO:0000313" key="4">
    <source>
        <dbReference type="EMBL" id="QDU27634.1"/>
    </source>
</evidence>